<feature type="domain" description="Tyrosine specific protein phosphatases" evidence="6">
    <location>
        <begin position="67"/>
        <end position="125"/>
    </location>
</feature>
<dbReference type="PANTHER" id="PTHR45961:SF6">
    <property type="entry name" value="IP21249P"/>
    <property type="match status" value="1"/>
</dbReference>
<reference evidence="8" key="1">
    <citation type="submission" date="2021-02" db="EMBL/GenBank/DDBJ databases">
        <authorList>
            <person name="Nowell W R."/>
        </authorList>
    </citation>
    <scope>NUCLEOTIDE SEQUENCE</scope>
</reference>
<evidence type="ECO:0000313" key="9">
    <source>
        <dbReference type="Proteomes" id="UP000682733"/>
    </source>
</evidence>
<name>A0A8S2HP88_9BILA</name>
<dbReference type="InterPro" id="IPR000387">
    <property type="entry name" value="Tyr_Pase_dom"/>
</dbReference>
<evidence type="ECO:0000313" key="7">
    <source>
        <dbReference type="EMBL" id="CAF0881694.1"/>
    </source>
</evidence>
<proteinExistence type="inferred from homology"/>
<protein>
    <recommendedName>
        <fullName evidence="2">protein-serine/threonine phosphatase</fullName>
        <ecNumber evidence="2">3.1.3.16</ecNumber>
    </recommendedName>
</protein>
<dbReference type="InterPro" id="IPR020422">
    <property type="entry name" value="TYR_PHOSPHATASE_DUAL_dom"/>
</dbReference>
<dbReference type="GO" id="GO:0017017">
    <property type="term" value="F:MAP kinase tyrosine/serine/threonine phosphatase activity"/>
    <property type="evidence" value="ECO:0007669"/>
    <property type="project" value="InterPro"/>
</dbReference>
<evidence type="ECO:0000256" key="4">
    <source>
        <dbReference type="ARBA" id="ARBA00022912"/>
    </source>
</evidence>
<comment type="caution">
    <text evidence="8">The sequence shown here is derived from an EMBL/GenBank/DDBJ whole genome shotgun (WGS) entry which is preliminary data.</text>
</comment>
<dbReference type="Pfam" id="PF00782">
    <property type="entry name" value="DSPc"/>
    <property type="match status" value="1"/>
</dbReference>
<dbReference type="EMBL" id="CAJOBA010002954">
    <property type="protein sequence ID" value="CAF3665309.1"/>
    <property type="molecule type" value="Genomic_DNA"/>
</dbReference>
<dbReference type="SMART" id="SM00195">
    <property type="entry name" value="DSPc"/>
    <property type="match status" value="1"/>
</dbReference>
<evidence type="ECO:0000259" key="5">
    <source>
        <dbReference type="PROSITE" id="PS50054"/>
    </source>
</evidence>
<evidence type="ECO:0000256" key="1">
    <source>
        <dbReference type="ARBA" id="ARBA00008601"/>
    </source>
</evidence>
<dbReference type="PROSITE" id="PS50056">
    <property type="entry name" value="TYR_PHOSPHATASE_2"/>
    <property type="match status" value="1"/>
</dbReference>
<dbReference type="EMBL" id="CAJNOK010002953">
    <property type="protein sequence ID" value="CAF0881694.1"/>
    <property type="molecule type" value="Genomic_DNA"/>
</dbReference>
<dbReference type="CDD" id="cd14498">
    <property type="entry name" value="DSP"/>
    <property type="match status" value="1"/>
</dbReference>
<keyword evidence="3" id="KW-0378">Hydrolase</keyword>
<keyword evidence="4" id="KW-0904">Protein phosphatase</keyword>
<dbReference type="InterPro" id="IPR000340">
    <property type="entry name" value="Dual-sp_phosphatase_cat-dom"/>
</dbReference>
<accession>A0A8S2HP88</accession>
<evidence type="ECO:0000313" key="8">
    <source>
        <dbReference type="EMBL" id="CAF3665309.1"/>
    </source>
</evidence>
<dbReference type="EC" id="3.1.3.16" evidence="2"/>
<dbReference type="Proteomes" id="UP000682733">
    <property type="component" value="Unassembled WGS sequence"/>
</dbReference>
<dbReference type="InterPro" id="IPR052103">
    <property type="entry name" value="Dual_spec_Phospatases"/>
</dbReference>
<dbReference type="PROSITE" id="PS50054">
    <property type="entry name" value="TYR_PHOSPHATASE_DUAL"/>
    <property type="match status" value="1"/>
</dbReference>
<gene>
    <name evidence="7" type="ORF">OVA965_LOCUS8653</name>
    <name evidence="8" type="ORF">TMI583_LOCUS8649</name>
</gene>
<sequence length="212" mass="25149">MIDSITSITPYVYVGGELAARTLSNIYSNDIRCIINVAREIPHVQYPPHIESIKINIDDMSTYYIKKYFDKIADKIYQNEIVNKRKTLIHCQAGISRSVTCIIAYLMKYKNMSLIQAYNYVKYKRQAAKPNQGFWKQLQKYENELAQINDKKKAEKLETIIHIVRRNLHKLLHIHDEYPHKTPKILNGSIRPMIHRSTRQRIRPFYNRVYHV</sequence>
<dbReference type="InterPro" id="IPR020420">
    <property type="entry name" value="Atypical_DUSP_subfamB"/>
</dbReference>
<organism evidence="8 9">
    <name type="scientific">Didymodactylos carnosus</name>
    <dbReference type="NCBI Taxonomy" id="1234261"/>
    <lineage>
        <taxon>Eukaryota</taxon>
        <taxon>Metazoa</taxon>
        <taxon>Spiralia</taxon>
        <taxon>Gnathifera</taxon>
        <taxon>Rotifera</taxon>
        <taxon>Eurotatoria</taxon>
        <taxon>Bdelloidea</taxon>
        <taxon>Philodinida</taxon>
        <taxon>Philodinidae</taxon>
        <taxon>Didymodactylos</taxon>
    </lineage>
</organism>
<evidence type="ECO:0000256" key="2">
    <source>
        <dbReference type="ARBA" id="ARBA00013081"/>
    </source>
</evidence>
<comment type="similarity">
    <text evidence="1">Belongs to the protein-tyrosine phosphatase family. Non-receptor class dual specificity subfamily.</text>
</comment>
<dbReference type="GO" id="GO:0004722">
    <property type="term" value="F:protein serine/threonine phosphatase activity"/>
    <property type="evidence" value="ECO:0007669"/>
    <property type="project" value="UniProtKB-EC"/>
</dbReference>
<dbReference type="Proteomes" id="UP000677228">
    <property type="component" value="Unassembled WGS sequence"/>
</dbReference>
<evidence type="ECO:0000256" key="3">
    <source>
        <dbReference type="ARBA" id="ARBA00022801"/>
    </source>
</evidence>
<feature type="domain" description="Tyrosine-protein phosphatase" evidence="5">
    <location>
        <begin position="4"/>
        <end position="147"/>
    </location>
</feature>
<dbReference type="PRINTS" id="PR01910">
    <property type="entry name" value="ADSPHPHTASEB"/>
</dbReference>
<dbReference type="Gene3D" id="3.90.190.10">
    <property type="entry name" value="Protein tyrosine phosphatase superfamily"/>
    <property type="match status" value="1"/>
</dbReference>
<evidence type="ECO:0000259" key="6">
    <source>
        <dbReference type="PROSITE" id="PS50056"/>
    </source>
</evidence>
<dbReference type="InterPro" id="IPR029021">
    <property type="entry name" value="Prot-tyrosine_phosphatase-like"/>
</dbReference>
<dbReference type="SUPFAM" id="SSF52799">
    <property type="entry name" value="(Phosphotyrosine protein) phosphatases II"/>
    <property type="match status" value="1"/>
</dbReference>
<dbReference type="AlphaFoldDB" id="A0A8S2HP88"/>
<dbReference type="PANTHER" id="PTHR45961">
    <property type="entry name" value="IP21249P"/>
    <property type="match status" value="1"/>
</dbReference>
<dbReference type="GO" id="GO:0005737">
    <property type="term" value="C:cytoplasm"/>
    <property type="evidence" value="ECO:0007669"/>
    <property type="project" value="TreeGrafter"/>
</dbReference>